<organism evidence="1 2">
    <name type="scientific">Saccharopolyspora rectivirgula</name>
    <dbReference type="NCBI Taxonomy" id="28042"/>
    <lineage>
        <taxon>Bacteria</taxon>
        <taxon>Bacillati</taxon>
        <taxon>Actinomycetota</taxon>
        <taxon>Actinomycetes</taxon>
        <taxon>Pseudonocardiales</taxon>
        <taxon>Pseudonocardiaceae</taxon>
        <taxon>Saccharopolyspora</taxon>
    </lineage>
</organism>
<comment type="caution">
    <text evidence="1">The sequence shown here is derived from an EMBL/GenBank/DDBJ whole genome shotgun (WGS) entry which is preliminary data.</text>
</comment>
<protein>
    <submittedName>
        <fullName evidence="1">Uncharacterized protein</fullName>
    </submittedName>
</protein>
<proteinExistence type="predicted"/>
<dbReference type="OrthoDB" id="5190073at2"/>
<evidence type="ECO:0000313" key="1">
    <source>
        <dbReference type="EMBL" id="KEI44128.1"/>
    </source>
</evidence>
<gene>
    <name evidence="1" type="ORF">GU90_11670</name>
</gene>
<reference evidence="1 2" key="1">
    <citation type="submission" date="2014-06" db="EMBL/GenBank/DDBJ databases">
        <title>Saccharopolyspora rectivirgula DSM-43113 Genome sequencing.</title>
        <authorList>
            <person name="Barrera C."/>
            <person name="Millon L."/>
            <person name="Rognon B."/>
            <person name="Zaugg C."/>
            <person name="Monod M."/>
        </authorList>
    </citation>
    <scope>NUCLEOTIDE SEQUENCE [LARGE SCALE GENOMIC DNA]</scope>
    <source>
        <strain evidence="1 2">DSM 43113</strain>
    </source>
</reference>
<dbReference type="AlphaFoldDB" id="A0A073AWK0"/>
<dbReference type="Proteomes" id="UP000031419">
    <property type="component" value="Unassembled WGS sequence"/>
</dbReference>
<keyword evidence="2" id="KW-1185">Reference proteome</keyword>
<sequence length="70" mass="7522">MGTPQEDKKRAINALRNGATVPPEASPLVANLLEKHMQMNIGPDAPEGWLKVDMAGTDLARAVIEGLEKD</sequence>
<dbReference type="EMBL" id="JNVU01000029">
    <property type="protein sequence ID" value="KEI44128.1"/>
    <property type="molecule type" value="Genomic_DNA"/>
</dbReference>
<dbReference type="RefSeq" id="WP_029719963.1">
    <property type="nucleotide sequence ID" value="NZ_JAJUIW010000030.1"/>
</dbReference>
<name>A0A073AWK0_9PSEU</name>
<evidence type="ECO:0000313" key="2">
    <source>
        <dbReference type="Proteomes" id="UP000031419"/>
    </source>
</evidence>
<accession>A0A073AWK0</accession>